<dbReference type="InterPro" id="IPR029442">
    <property type="entry name" value="GyrI-like"/>
</dbReference>
<evidence type="ECO:0000259" key="1">
    <source>
        <dbReference type="Pfam" id="PF06445"/>
    </source>
</evidence>
<reference evidence="3" key="1">
    <citation type="submission" date="2019-07" db="EMBL/GenBank/DDBJ databases">
        <title>Chitinimonas sp. nov., isolated from Ny-Alesund, arctica soil.</title>
        <authorList>
            <person name="Xu Q."/>
            <person name="Peng F."/>
        </authorList>
    </citation>
    <scope>NUCLEOTIDE SEQUENCE [LARGE SCALE GENOMIC DNA]</scope>
    <source>
        <strain evidence="3">R3-44</strain>
    </source>
</reference>
<dbReference type="AlphaFoldDB" id="A0A516SCR1"/>
<dbReference type="SUPFAM" id="SSF55136">
    <property type="entry name" value="Probable bacterial effector-binding domain"/>
    <property type="match status" value="1"/>
</dbReference>
<sequence>MTIDLTQDRALLKQLYMPGTADFEAATVPELIYAAIDGVGGANHAAIGAAIRSLLQAIQPIRREARKRMGKNFIDAPVELLYWANDPAQLADGVRDNWNWRAMIVLPAWTTQELFDQAVQEVSSQLGPLPDSLRIVSFEEGPCVQLRHVGDADRIGPLLDQLYRTVLPDRGLEPNGPYHEIYLDDWQRTAPEKRTLILRQPVRPMTH</sequence>
<name>A0A516SCR1_9NEIS</name>
<evidence type="ECO:0000313" key="2">
    <source>
        <dbReference type="EMBL" id="QDQ25937.1"/>
    </source>
</evidence>
<keyword evidence="3" id="KW-1185">Reference proteome</keyword>
<dbReference type="RefSeq" id="WP_143856860.1">
    <property type="nucleotide sequence ID" value="NZ_CP041730.1"/>
</dbReference>
<dbReference type="Gene3D" id="3.20.80.10">
    <property type="entry name" value="Regulatory factor, effector binding domain"/>
    <property type="match status" value="1"/>
</dbReference>
<dbReference type="Proteomes" id="UP000317550">
    <property type="component" value="Chromosome"/>
</dbReference>
<accession>A0A516SCR1</accession>
<dbReference type="OrthoDB" id="4772335at2"/>
<dbReference type="EMBL" id="CP041730">
    <property type="protein sequence ID" value="QDQ25937.1"/>
    <property type="molecule type" value="Genomic_DNA"/>
</dbReference>
<proteinExistence type="predicted"/>
<dbReference type="Pfam" id="PF06445">
    <property type="entry name" value="GyrI-like"/>
    <property type="match status" value="1"/>
</dbReference>
<organism evidence="2 3">
    <name type="scientific">Chitinimonas arctica</name>
    <dbReference type="NCBI Taxonomy" id="2594795"/>
    <lineage>
        <taxon>Bacteria</taxon>
        <taxon>Pseudomonadati</taxon>
        <taxon>Pseudomonadota</taxon>
        <taxon>Betaproteobacteria</taxon>
        <taxon>Neisseriales</taxon>
        <taxon>Chitinibacteraceae</taxon>
        <taxon>Chitinimonas</taxon>
    </lineage>
</organism>
<dbReference type="InterPro" id="IPR011256">
    <property type="entry name" value="Reg_factor_effector_dom_sf"/>
</dbReference>
<feature type="domain" description="GyrI-like small molecule binding" evidence="1">
    <location>
        <begin position="27"/>
        <end position="192"/>
    </location>
</feature>
<evidence type="ECO:0000313" key="3">
    <source>
        <dbReference type="Proteomes" id="UP000317550"/>
    </source>
</evidence>
<protein>
    <recommendedName>
        <fullName evidence="1">GyrI-like small molecule binding domain-containing protein</fullName>
    </recommendedName>
</protein>
<dbReference type="KEGG" id="cari:FNU76_05985"/>
<gene>
    <name evidence="2" type="ORF">FNU76_05985</name>
</gene>